<feature type="transmembrane region" description="Helical" evidence="6">
    <location>
        <begin position="203"/>
        <end position="224"/>
    </location>
</feature>
<comment type="subcellular location">
    <subcellularLocation>
        <location evidence="1">Membrane</location>
        <topology evidence="1">Multi-pass membrane protein</topology>
    </subcellularLocation>
</comment>
<organism evidence="8 9">
    <name type="scientific">Colletotrichum chlorophyti</name>
    <dbReference type="NCBI Taxonomy" id="708187"/>
    <lineage>
        <taxon>Eukaryota</taxon>
        <taxon>Fungi</taxon>
        <taxon>Dikarya</taxon>
        <taxon>Ascomycota</taxon>
        <taxon>Pezizomycotina</taxon>
        <taxon>Sordariomycetes</taxon>
        <taxon>Hypocreomycetidae</taxon>
        <taxon>Glomerellales</taxon>
        <taxon>Glomerellaceae</taxon>
        <taxon>Colletotrichum</taxon>
    </lineage>
</organism>
<keyword evidence="9" id="KW-1185">Reference proteome</keyword>
<feature type="transmembrane region" description="Helical" evidence="6">
    <location>
        <begin position="77"/>
        <end position="102"/>
    </location>
</feature>
<feature type="transmembrane region" description="Helical" evidence="6">
    <location>
        <begin position="435"/>
        <end position="454"/>
    </location>
</feature>
<evidence type="ECO:0000256" key="5">
    <source>
        <dbReference type="SAM" id="MobiDB-lite"/>
    </source>
</evidence>
<protein>
    <submittedName>
        <fullName evidence="8">Putative MFS-type transporter C16A3.17c 1</fullName>
    </submittedName>
</protein>
<dbReference type="GO" id="GO:0022857">
    <property type="term" value="F:transmembrane transporter activity"/>
    <property type="evidence" value="ECO:0007669"/>
    <property type="project" value="InterPro"/>
</dbReference>
<dbReference type="PROSITE" id="PS50850">
    <property type="entry name" value="MFS"/>
    <property type="match status" value="1"/>
</dbReference>
<gene>
    <name evidence="8" type="ORF">CCHL11_01599</name>
</gene>
<feature type="transmembrane region" description="Helical" evidence="6">
    <location>
        <begin position="403"/>
        <end position="423"/>
    </location>
</feature>
<dbReference type="Pfam" id="PF07690">
    <property type="entry name" value="MFS_1"/>
    <property type="match status" value="1"/>
</dbReference>
<feature type="transmembrane region" description="Helical" evidence="6">
    <location>
        <begin position="284"/>
        <end position="307"/>
    </location>
</feature>
<evidence type="ECO:0000256" key="3">
    <source>
        <dbReference type="ARBA" id="ARBA00022989"/>
    </source>
</evidence>
<feature type="transmembrane region" description="Helical" evidence="6">
    <location>
        <begin position="114"/>
        <end position="133"/>
    </location>
</feature>
<feature type="domain" description="Major facilitator superfamily (MFS) profile" evidence="7">
    <location>
        <begin position="77"/>
        <end position="580"/>
    </location>
</feature>
<name>A0A1Q8RYP5_9PEZI</name>
<feature type="compositionally biased region" description="Polar residues" evidence="5">
    <location>
        <begin position="16"/>
        <end position="27"/>
    </location>
</feature>
<dbReference type="EMBL" id="MPGH01000060">
    <property type="protein sequence ID" value="OLN92219.1"/>
    <property type="molecule type" value="Genomic_DNA"/>
</dbReference>
<evidence type="ECO:0000256" key="6">
    <source>
        <dbReference type="SAM" id="Phobius"/>
    </source>
</evidence>
<feature type="transmembrane region" description="Helical" evidence="6">
    <location>
        <begin position="554"/>
        <end position="575"/>
    </location>
</feature>
<dbReference type="Proteomes" id="UP000186583">
    <property type="component" value="Unassembled WGS sequence"/>
</dbReference>
<evidence type="ECO:0000256" key="4">
    <source>
        <dbReference type="ARBA" id="ARBA00023136"/>
    </source>
</evidence>
<dbReference type="AlphaFoldDB" id="A0A1Q8RYP5"/>
<dbReference type="Gene3D" id="1.20.1720.10">
    <property type="entry name" value="Multidrug resistance protein D"/>
    <property type="match status" value="1"/>
</dbReference>
<dbReference type="OrthoDB" id="6770063at2759"/>
<feature type="region of interest" description="Disordered" evidence="5">
    <location>
        <begin position="15"/>
        <end position="60"/>
    </location>
</feature>
<feature type="transmembrane region" description="Helical" evidence="6">
    <location>
        <begin position="460"/>
        <end position="479"/>
    </location>
</feature>
<sequence length="627" mass="68372">MVLTYTSRKIYRSVKGSVSTRTTSNGGTEKPTAEATARQEKRPSSTPNCGHEPDPESESCSTCKSVQRAQRKYRYKLLGGLVLPFVLQALDVTIIASALPWIASDFNETGQLNWIIAAFNLTSAAFIPFWGQIADIFGRHVSIQASLVFMLVGSALCTGAPVTAFPVLLLGRALQGLACAGLSVVIRIIVADKVSLSENAKNWSIFTFLGGAIGYGLGPFLGGYITSRSNWRWCFGINLPVAFASIIVVYFALRSELLGPQPIPQLDESTETGRRTTFAKRLQTIDVGGQFLFLFGFGLLILGFSWAGSTYAWASPAVLVALILGLIICTIFILWEYYMAPGRVLALRFPSQQAMFPWELVRHRDSGLLFYTSFSTGMAMYAVLYFCNIYFTMVKLWSADEAGLQLLFYIPGIAAGAYISVFMCNSWPRKTFPPIFLGSIIEMIGIGLIAWAIYTEHNPTVYGMMALAGVGTGLRLMPVPLQGIGYFPQKIAAVVSLMAVAYPFGGTLGLTIMTTVFNNASGIGNSSPLRDFEILKDLPSETQNQVTHDAKMGVVWAFVAICPFMVICTIVSAFLGNVYIKKTVNGENEGENEVYEGVYLLSLFCKHGAAKNVTTREHQSAGEPTLP</sequence>
<proteinExistence type="predicted"/>
<evidence type="ECO:0000256" key="1">
    <source>
        <dbReference type="ARBA" id="ARBA00004141"/>
    </source>
</evidence>
<evidence type="ECO:0000256" key="2">
    <source>
        <dbReference type="ARBA" id="ARBA00022692"/>
    </source>
</evidence>
<dbReference type="PANTHER" id="PTHR23501">
    <property type="entry name" value="MAJOR FACILITATOR SUPERFAMILY"/>
    <property type="match status" value="1"/>
</dbReference>
<dbReference type="PANTHER" id="PTHR23501:SF39">
    <property type="entry name" value="MULTIDRUG TRANSPORTER, PUTATIVE (AFU_ORTHOLOGUE AFUA_1G05010)-RELATED"/>
    <property type="match status" value="1"/>
</dbReference>
<dbReference type="InterPro" id="IPR011701">
    <property type="entry name" value="MFS"/>
</dbReference>
<feature type="transmembrane region" description="Helical" evidence="6">
    <location>
        <begin position="230"/>
        <end position="253"/>
    </location>
</feature>
<keyword evidence="4 6" id="KW-0472">Membrane</keyword>
<accession>A0A1Q8RYP5</accession>
<dbReference type="InterPro" id="IPR020846">
    <property type="entry name" value="MFS_dom"/>
</dbReference>
<keyword evidence="3 6" id="KW-1133">Transmembrane helix</keyword>
<feature type="transmembrane region" description="Helical" evidence="6">
    <location>
        <begin position="173"/>
        <end position="191"/>
    </location>
</feature>
<reference evidence="8 9" key="1">
    <citation type="submission" date="2016-11" db="EMBL/GenBank/DDBJ databases">
        <title>Draft Genome Assembly of Colletotrichum chlorophyti a pathogen of herbaceous plants.</title>
        <authorList>
            <person name="Gan P."/>
            <person name="Narusaka M."/>
            <person name="Tsushima A."/>
            <person name="Narusaka Y."/>
            <person name="Takano Y."/>
            <person name="Shirasu K."/>
        </authorList>
    </citation>
    <scope>NUCLEOTIDE SEQUENCE [LARGE SCALE GENOMIC DNA]</scope>
    <source>
        <strain evidence="8 9">NTL11</strain>
    </source>
</reference>
<feature type="transmembrane region" description="Helical" evidence="6">
    <location>
        <begin position="368"/>
        <end position="391"/>
    </location>
</feature>
<feature type="transmembrane region" description="Helical" evidence="6">
    <location>
        <begin position="145"/>
        <end position="167"/>
    </location>
</feature>
<keyword evidence="2 6" id="KW-0812">Transmembrane</keyword>
<dbReference type="InterPro" id="IPR036259">
    <property type="entry name" value="MFS_trans_sf"/>
</dbReference>
<evidence type="ECO:0000259" key="7">
    <source>
        <dbReference type="PROSITE" id="PS50850"/>
    </source>
</evidence>
<comment type="caution">
    <text evidence="8">The sequence shown here is derived from an EMBL/GenBank/DDBJ whole genome shotgun (WGS) entry which is preliminary data.</text>
</comment>
<feature type="transmembrane region" description="Helical" evidence="6">
    <location>
        <begin position="313"/>
        <end position="338"/>
    </location>
</feature>
<dbReference type="SUPFAM" id="SSF103473">
    <property type="entry name" value="MFS general substrate transporter"/>
    <property type="match status" value="2"/>
</dbReference>
<evidence type="ECO:0000313" key="8">
    <source>
        <dbReference type="EMBL" id="OLN92219.1"/>
    </source>
</evidence>
<dbReference type="GO" id="GO:0005886">
    <property type="term" value="C:plasma membrane"/>
    <property type="evidence" value="ECO:0007669"/>
    <property type="project" value="TreeGrafter"/>
</dbReference>
<evidence type="ECO:0000313" key="9">
    <source>
        <dbReference type="Proteomes" id="UP000186583"/>
    </source>
</evidence>
<feature type="transmembrane region" description="Helical" evidence="6">
    <location>
        <begin position="491"/>
        <end position="517"/>
    </location>
</feature>